<dbReference type="AlphaFoldDB" id="A0A0B2X306"/>
<protein>
    <submittedName>
        <fullName evidence="2">Uncharacterized protein</fullName>
    </submittedName>
</protein>
<dbReference type="EMBL" id="AZHE01000004">
    <property type="protein sequence ID" value="KHN99749.1"/>
    <property type="molecule type" value="Genomic_DNA"/>
</dbReference>
<name>A0A0B2X306_METAS</name>
<dbReference type="STRING" id="1081103.A0A0B2X306"/>
<comment type="caution">
    <text evidence="2">The sequence shown here is derived from an EMBL/GenBank/DDBJ whole genome shotgun (WGS) entry which is preliminary data.</text>
</comment>
<gene>
    <name evidence="2" type="ORF">MAM_02602</name>
</gene>
<organism evidence="2 3">
    <name type="scientific">Metarhizium album (strain ARSEF 1941)</name>
    <dbReference type="NCBI Taxonomy" id="1081103"/>
    <lineage>
        <taxon>Eukaryota</taxon>
        <taxon>Fungi</taxon>
        <taxon>Dikarya</taxon>
        <taxon>Ascomycota</taxon>
        <taxon>Pezizomycotina</taxon>
        <taxon>Sordariomycetes</taxon>
        <taxon>Hypocreomycetidae</taxon>
        <taxon>Hypocreales</taxon>
        <taxon>Clavicipitaceae</taxon>
        <taxon>Metarhizium</taxon>
    </lineage>
</organism>
<dbReference type="RefSeq" id="XP_040680815.1">
    <property type="nucleotide sequence ID" value="XM_040821401.1"/>
</dbReference>
<proteinExistence type="predicted"/>
<feature type="chain" id="PRO_5002081812" evidence="1">
    <location>
        <begin position="24"/>
        <end position="116"/>
    </location>
</feature>
<evidence type="ECO:0000313" key="3">
    <source>
        <dbReference type="Proteomes" id="UP000030816"/>
    </source>
</evidence>
<dbReference type="OrthoDB" id="4691160at2759"/>
<dbReference type="GeneID" id="63737057"/>
<accession>A0A0B2X306</accession>
<evidence type="ECO:0000313" key="2">
    <source>
        <dbReference type="EMBL" id="KHN99749.1"/>
    </source>
</evidence>
<evidence type="ECO:0000256" key="1">
    <source>
        <dbReference type="SAM" id="SignalP"/>
    </source>
</evidence>
<keyword evidence="3" id="KW-1185">Reference proteome</keyword>
<feature type="signal peptide" evidence="1">
    <location>
        <begin position="1"/>
        <end position="23"/>
    </location>
</feature>
<reference evidence="2 3" key="1">
    <citation type="journal article" date="2014" name="Proc. Natl. Acad. Sci. U.S.A.">
        <title>Trajectory and genomic determinants of fungal-pathogen speciation and host adaptation.</title>
        <authorList>
            <person name="Hu X."/>
            <person name="Xiao G."/>
            <person name="Zheng P."/>
            <person name="Shang Y."/>
            <person name="Su Y."/>
            <person name="Zhang X."/>
            <person name="Liu X."/>
            <person name="Zhan S."/>
            <person name="St Leger R.J."/>
            <person name="Wang C."/>
        </authorList>
    </citation>
    <scope>NUCLEOTIDE SEQUENCE [LARGE SCALE GENOMIC DNA]</scope>
    <source>
        <strain evidence="2 3">ARSEF 1941</strain>
    </source>
</reference>
<dbReference type="HOGENOM" id="CLU_139303_1_1_1"/>
<keyword evidence="1" id="KW-0732">Signal</keyword>
<sequence>MHANIVAVAAAAAALVSTSSALAVRNKHVGDFRLFSQPGCSSINLGIWTVLDDDVGVCSNMREQDVGSVSVVDITSPCTLFLYEDGKCSVGQTATAQGHCFNASSPQTWNSWNVQC</sequence>
<dbReference type="Proteomes" id="UP000030816">
    <property type="component" value="Unassembled WGS sequence"/>
</dbReference>